<feature type="DNA-binding region" description="H-T-H motif" evidence="4">
    <location>
        <begin position="29"/>
        <end position="48"/>
    </location>
</feature>
<gene>
    <name evidence="6" type="ORF">GCM10018772_39540</name>
</gene>
<accession>A0A919AIN0</accession>
<protein>
    <recommendedName>
        <fullName evidence="5">HTH tetR-type domain-containing protein</fullName>
    </recommendedName>
</protein>
<dbReference type="Proteomes" id="UP000630718">
    <property type="component" value="Unassembled WGS sequence"/>
</dbReference>
<dbReference type="GO" id="GO:0000976">
    <property type="term" value="F:transcription cis-regulatory region binding"/>
    <property type="evidence" value="ECO:0007669"/>
    <property type="project" value="TreeGrafter"/>
</dbReference>
<reference evidence="6" key="2">
    <citation type="submission" date="2020-09" db="EMBL/GenBank/DDBJ databases">
        <authorList>
            <person name="Sun Q."/>
            <person name="Ohkuma M."/>
        </authorList>
    </citation>
    <scope>NUCLEOTIDE SEQUENCE</scope>
    <source>
        <strain evidence="6">JCM 4477</strain>
    </source>
</reference>
<dbReference type="PANTHER" id="PTHR30055:SF234">
    <property type="entry name" value="HTH-TYPE TRANSCRIPTIONAL REGULATOR BETI"/>
    <property type="match status" value="1"/>
</dbReference>
<sequence>MQERALRTRRAVTTAAAREFDRHGYAGTSLTRIASSAGISVGALTFHYANKRELADAVRRKAHADTVPAVGRAAAREADPVEAVVRLTLTLAELLEQEVAVRAAARLSREQPGPLDWTSAWTPTLRECLPDHPGETAGAGPDPAALASLATYLVTGVEAEIRRRIIHQEESAEQARVQLARIWTVVLQGLSPSA</sequence>
<evidence type="ECO:0000256" key="2">
    <source>
        <dbReference type="ARBA" id="ARBA00023125"/>
    </source>
</evidence>
<organism evidence="6 7">
    <name type="scientific">Streptomyces fumanus</name>
    <dbReference type="NCBI Taxonomy" id="67302"/>
    <lineage>
        <taxon>Bacteria</taxon>
        <taxon>Bacillati</taxon>
        <taxon>Actinomycetota</taxon>
        <taxon>Actinomycetes</taxon>
        <taxon>Kitasatosporales</taxon>
        <taxon>Streptomycetaceae</taxon>
        <taxon>Streptomyces</taxon>
    </lineage>
</organism>
<reference evidence="6" key="1">
    <citation type="journal article" date="2014" name="Int. J. Syst. Evol. Microbiol.">
        <title>Complete genome sequence of Corynebacterium casei LMG S-19264T (=DSM 44701T), isolated from a smear-ripened cheese.</title>
        <authorList>
            <consortium name="US DOE Joint Genome Institute (JGI-PGF)"/>
            <person name="Walter F."/>
            <person name="Albersmeier A."/>
            <person name="Kalinowski J."/>
            <person name="Ruckert C."/>
        </authorList>
    </citation>
    <scope>NUCLEOTIDE SEQUENCE</scope>
    <source>
        <strain evidence="6">JCM 4477</strain>
    </source>
</reference>
<dbReference type="InterPro" id="IPR001647">
    <property type="entry name" value="HTH_TetR"/>
</dbReference>
<evidence type="ECO:0000259" key="5">
    <source>
        <dbReference type="PROSITE" id="PS50977"/>
    </source>
</evidence>
<dbReference type="SUPFAM" id="SSF46689">
    <property type="entry name" value="Homeodomain-like"/>
    <property type="match status" value="1"/>
</dbReference>
<name>A0A919AIN0_9ACTN</name>
<dbReference type="PROSITE" id="PS50977">
    <property type="entry name" value="HTH_TETR_2"/>
    <property type="match status" value="1"/>
</dbReference>
<evidence type="ECO:0000256" key="4">
    <source>
        <dbReference type="PROSITE-ProRule" id="PRU00335"/>
    </source>
</evidence>
<evidence type="ECO:0000313" key="6">
    <source>
        <dbReference type="EMBL" id="GHF10631.1"/>
    </source>
</evidence>
<dbReference type="GO" id="GO:0003700">
    <property type="term" value="F:DNA-binding transcription factor activity"/>
    <property type="evidence" value="ECO:0007669"/>
    <property type="project" value="TreeGrafter"/>
</dbReference>
<evidence type="ECO:0000313" key="7">
    <source>
        <dbReference type="Proteomes" id="UP000630718"/>
    </source>
</evidence>
<dbReference type="AlphaFoldDB" id="A0A919AIN0"/>
<keyword evidence="7" id="KW-1185">Reference proteome</keyword>
<keyword evidence="1" id="KW-0805">Transcription regulation</keyword>
<keyword evidence="2 4" id="KW-0238">DNA-binding</keyword>
<keyword evidence="3" id="KW-0804">Transcription</keyword>
<dbReference type="InterPro" id="IPR009057">
    <property type="entry name" value="Homeodomain-like_sf"/>
</dbReference>
<dbReference type="InterPro" id="IPR050109">
    <property type="entry name" value="HTH-type_TetR-like_transc_reg"/>
</dbReference>
<feature type="domain" description="HTH tetR-type" evidence="5">
    <location>
        <begin position="6"/>
        <end position="66"/>
    </location>
</feature>
<dbReference type="PRINTS" id="PR00455">
    <property type="entry name" value="HTHTETR"/>
</dbReference>
<dbReference type="EMBL" id="BNBI01000008">
    <property type="protein sequence ID" value="GHF10631.1"/>
    <property type="molecule type" value="Genomic_DNA"/>
</dbReference>
<evidence type="ECO:0000256" key="3">
    <source>
        <dbReference type="ARBA" id="ARBA00023163"/>
    </source>
</evidence>
<evidence type="ECO:0000256" key="1">
    <source>
        <dbReference type="ARBA" id="ARBA00023015"/>
    </source>
</evidence>
<dbReference type="Pfam" id="PF00440">
    <property type="entry name" value="TetR_N"/>
    <property type="match status" value="1"/>
</dbReference>
<dbReference type="PANTHER" id="PTHR30055">
    <property type="entry name" value="HTH-TYPE TRANSCRIPTIONAL REGULATOR RUTR"/>
    <property type="match status" value="1"/>
</dbReference>
<proteinExistence type="predicted"/>
<dbReference type="Gene3D" id="1.10.357.10">
    <property type="entry name" value="Tetracycline Repressor, domain 2"/>
    <property type="match status" value="1"/>
</dbReference>
<comment type="caution">
    <text evidence="6">The sequence shown here is derived from an EMBL/GenBank/DDBJ whole genome shotgun (WGS) entry which is preliminary data.</text>
</comment>